<dbReference type="EMBL" id="JBHFFA010000006">
    <property type="protein sequence ID" value="KAL2621899.1"/>
    <property type="molecule type" value="Genomic_DNA"/>
</dbReference>
<proteinExistence type="predicted"/>
<sequence>MGIIAAVKKWYKYLLIKEIIYYHDAPEIVKEQLSAAASRMKRGAAGVAFGKPPHLLDAANLINIAWNELSAQSLQNCFKKADIISSFCNIHEINSDSNDLDELVDLLQNCSILNNTNDLDICKEVQKCLDDDNDQSNFCKSALIKEIEKAMENALVIDLNPGSQDVGDDSYDPITVPAAIDQHEVIDSSLCDVIG</sequence>
<dbReference type="AlphaFoldDB" id="A0ABD1Y562"/>
<organism evidence="1 2">
    <name type="scientific">Riccia fluitans</name>
    <dbReference type="NCBI Taxonomy" id="41844"/>
    <lineage>
        <taxon>Eukaryota</taxon>
        <taxon>Viridiplantae</taxon>
        <taxon>Streptophyta</taxon>
        <taxon>Embryophyta</taxon>
        <taxon>Marchantiophyta</taxon>
        <taxon>Marchantiopsida</taxon>
        <taxon>Marchantiidae</taxon>
        <taxon>Marchantiales</taxon>
        <taxon>Ricciaceae</taxon>
        <taxon>Riccia</taxon>
    </lineage>
</organism>
<gene>
    <name evidence="1" type="ORF">R1flu_002104</name>
</gene>
<comment type="caution">
    <text evidence="1">The sequence shown here is derived from an EMBL/GenBank/DDBJ whole genome shotgun (WGS) entry which is preliminary data.</text>
</comment>
<reference evidence="1 2" key="1">
    <citation type="submission" date="2024-09" db="EMBL/GenBank/DDBJ databases">
        <title>Chromosome-scale assembly of Riccia fluitans.</title>
        <authorList>
            <person name="Paukszto L."/>
            <person name="Sawicki J."/>
            <person name="Karawczyk K."/>
            <person name="Piernik-Szablinska J."/>
            <person name="Szczecinska M."/>
            <person name="Mazdziarz M."/>
        </authorList>
    </citation>
    <scope>NUCLEOTIDE SEQUENCE [LARGE SCALE GENOMIC DNA]</scope>
    <source>
        <strain evidence="1">Rf_01</strain>
        <tissue evidence="1">Aerial parts of the thallus</tissue>
    </source>
</reference>
<dbReference type="Proteomes" id="UP001605036">
    <property type="component" value="Unassembled WGS sequence"/>
</dbReference>
<name>A0ABD1Y562_9MARC</name>
<evidence type="ECO:0000313" key="1">
    <source>
        <dbReference type="EMBL" id="KAL2621899.1"/>
    </source>
</evidence>
<protein>
    <submittedName>
        <fullName evidence="1">Uncharacterized protein</fullName>
    </submittedName>
</protein>
<keyword evidence="2" id="KW-1185">Reference proteome</keyword>
<evidence type="ECO:0000313" key="2">
    <source>
        <dbReference type="Proteomes" id="UP001605036"/>
    </source>
</evidence>
<accession>A0ABD1Y562</accession>